<dbReference type="EMBL" id="JADXDR010000116">
    <property type="protein sequence ID" value="KAI7838865.1"/>
    <property type="molecule type" value="Genomic_DNA"/>
</dbReference>
<evidence type="ECO:0000259" key="4">
    <source>
        <dbReference type="PROSITE" id="PS50240"/>
    </source>
</evidence>
<keyword evidence="3" id="KW-0732">Signal</keyword>
<keyword evidence="1" id="KW-1015">Disulfide bond</keyword>
<dbReference type="InterPro" id="IPR001254">
    <property type="entry name" value="Trypsin_dom"/>
</dbReference>
<dbReference type="PROSITE" id="PS50240">
    <property type="entry name" value="TRYPSIN_DOM"/>
    <property type="match status" value="1"/>
</dbReference>
<sequence length="301" mass="30314">MLRKLPVLVAASLALQAAAAAARLPPPNPAAASAAPHPVERRSLISGGSDAPAGRYPYMCALGRASKSADTIEKDLQHPGSKEAVSIGERMAAEGKSVQAPDTTASDLIIDESAFSAGDLALLLLDSPIDSLAPVGLASEADWQAVAQAGRELRCAEEYTDVGGYGEHVDPSIAICAGYLAGVPPLPCNGDSGGPLLLTPNPDDHATHKQVGIVSGGAGECGGNALPGVFTKVPVYYEWIQEGLQAVQSGQGLPGGQQPPGAPAAQGQQTDGSGFAQQAGQGADVAANGGRRLAQVGRYAG</sequence>
<proteinExistence type="predicted"/>
<dbReference type="InterPro" id="IPR043504">
    <property type="entry name" value="Peptidase_S1_PA_chymotrypsin"/>
</dbReference>
<dbReference type="GO" id="GO:0004252">
    <property type="term" value="F:serine-type endopeptidase activity"/>
    <property type="evidence" value="ECO:0007669"/>
    <property type="project" value="InterPro"/>
</dbReference>
<dbReference type="AlphaFoldDB" id="A0AAD5H3I9"/>
<feature type="domain" description="Peptidase S1" evidence="4">
    <location>
        <begin position="45"/>
        <end position="245"/>
    </location>
</feature>
<reference evidence="5" key="1">
    <citation type="submission" date="2020-11" db="EMBL/GenBank/DDBJ databases">
        <title>Chlorella ohadii genome sequencing and assembly.</title>
        <authorList>
            <person name="Murik O."/>
            <person name="Treves H."/>
            <person name="Kedem I."/>
            <person name="Shotland Y."/>
            <person name="Kaplan A."/>
        </authorList>
    </citation>
    <scope>NUCLEOTIDE SEQUENCE</scope>
    <source>
        <strain evidence="5">1</strain>
    </source>
</reference>
<dbReference type="Pfam" id="PF00089">
    <property type="entry name" value="Trypsin"/>
    <property type="match status" value="1"/>
</dbReference>
<comment type="caution">
    <text evidence="5">The sequence shown here is derived from an EMBL/GenBank/DDBJ whole genome shotgun (WGS) entry which is preliminary data.</text>
</comment>
<evidence type="ECO:0000313" key="5">
    <source>
        <dbReference type="EMBL" id="KAI7838865.1"/>
    </source>
</evidence>
<dbReference type="PANTHER" id="PTHR24276">
    <property type="entry name" value="POLYSERASE-RELATED"/>
    <property type="match status" value="1"/>
</dbReference>
<dbReference type="InterPro" id="IPR050430">
    <property type="entry name" value="Peptidase_S1"/>
</dbReference>
<feature type="compositionally biased region" description="Low complexity" evidence="2">
    <location>
        <begin position="263"/>
        <end position="290"/>
    </location>
</feature>
<feature type="region of interest" description="Disordered" evidence="2">
    <location>
        <begin position="25"/>
        <end position="50"/>
    </location>
</feature>
<feature type="region of interest" description="Disordered" evidence="2">
    <location>
        <begin position="249"/>
        <end position="301"/>
    </location>
</feature>
<feature type="chain" id="PRO_5041932900" description="Peptidase S1 domain-containing protein" evidence="3">
    <location>
        <begin position="22"/>
        <end position="301"/>
    </location>
</feature>
<dbReference type="PANTHER" id="PTHR24276:SF98">
    <property type="entry name" value="FI18310P1-RELATED"/>
    <property type="match status" value="1"/>
</dbReference>
<evidence type="ECO:0000256" key="1">
    <source>
        <dbReference type="ARBA" id="ARBA00023157"/>
    </source>
</evidence>
<organism evidence="5 6">
    <name type="scientific">Chlorella ohadii</name>
    <dbReference type="NCBI Taxonomy" id="2649997"/>
    <lineage>
        <taxon>Eukaryota</taxon>
        <taxon>Viridiplantae</taxon>
        <taxon>Chlorophyta</taxon>
        <taxon>core chlorophytes</taxon>
        <taxon>Trebouxiophyceae</taxon>
        <taxon>Chlorellales</taxon>
        <taxon>Chlorellaceae</taxon>
        <taxon>Chlorella clade</taxon>
        <taxon>Chlorella</taxon>
    </lineage>
</organism>
<protein>
    <recommendedName>
        <fullName evidence="4">Peptidase S1 domain-containing protein</fullName>
    </recommendedName>
</protein>
<evidence type="ECO:0000256" key="3">
    <source>
        <dbReference type="SAM" id="SignalP"/>
    </source>
</evidence>
<dbReference type="SUPFAM" id="SSF50494">
    <property type="entry name" value="Trypsin-like serine proteases"/>
    <property type="match status" value="1"/>
</dbReference>
<dbReference type="InterPro" id="IPR009003">
    <property type="entry name" value="Peptidase_S1_PA"/>
</dbReference>
<dbReference type="GO" id="GO:0006508">
    <property type="term" value="P:proteolysis"/>
    <property type="evidence" value="ECO:0007669"/>
    <property type="project" value="InterPro"/>
</dbReference>
<evidence type="ECO:0000256" key="2">
    <source>
        <dbReference type="SAM" id="MobiDB-lite"/>
    </source>
</evidence>
<feature type="signal peptide" evidence="3">
    <location>
        <begin position="1"/>
        <end position="21"/>
    </location>
</feature>
<name>A0AAD5H3I9_9CHLO</name>
<dbReference type="SMART" id="SM00020">
    <property type="entry name" value="Tryp_SPc"/>
    <property type="match status" value="1"/>
</dbReference>
<dbReference type="Gene3D" id="2.40.10.10">
    <property type="entry name" value="Trypsin-like serine proteases"/>
    <property type="match status" value="1"/>
</dbReference>
<accession>A0AAD5H3I9</accession>
<gene>
    <name evidence="5" type="ORF">COHA_007365</name>
</gene>
<dbReference type="Proteomes" id="UP001205105">
    <property type="component" value="Unassembled WGS sequence"/>
</dbReference>
<keyword evidence="6" id="KW-1185">Reference proteome</keyword>
<evidence type="ECO:0000313" key="6">
    <source>
        <dbReference type="Proteomes" id="UP001205105"/>
    </source>
</evidence>